<dbReference type="PANTHER" id="PTHR23507">
    <property type="entry name" value="ZGC:174356"/>
    <property type="match status" value="1"/>
</dbReference>
<protein>
    <submittedName>
        <fullName evidence="7">Major facilitator superfamily MFS_1 protein</fullName>
    </submittedName>
</protein>
<feature type="region of interest" description="Disordered" evidence="5">
    <location>
        <begin position="1"/>
        <end position="29"/>
    </location>
</feature>
<sequence>MAKDQSPRVEVNESSETTENTPLLSRDSSKERQPWTIPAIYRILFCAFIVSLSFAVTQVPLIYVFRLMTCDAYYEKHPLPPPGSDRCSVPEIEAGTARAVSLLGASTTFFGVSNLFVTGWMIKKFGVKTALFISVFWPAVRLAVQNIGVMTGSSNGILIVQCSQIITIIGGPSGYILALNTFVTEVISHRERTGYLGRLQGCNMFGTSIGFLAGGLLSDSFGIISPFRVTLALFLISSVYVLLFLPWIAPNKAEATRSSKGLTRFFGPLKTFVPQKWIMRDGRIKREYGALVLGAGSFFGVLATSYVPVLLQMYSTDVFGFGTTENSLLISMNSMIRGFFLTLLFPRIISGGRRWLENRDKAKNTRSLVAKASDIPDIPTEPNQIPAPQGVDHEEEPVEPPKLSNENETFDFDLLFTRFSLLVDGILTGAASFVGEGWQMYIVAALLPFASGTGSASKGSILQMCPPSERTDALSAITLVEMIARLLTTSIFGLVFAAFAEIGKTYLVFVCNASVAVLGFCILLMSRFPPDGSTRLDVERSNDISRES</sequence>
<feature type="transmembrane region" description="Helical" evidence="6">
    <location>
        <begin position="125"/>
        <end position="144"/>
    </location>
</feature>
<keyword evidence="3 6" id="KW-1133">Transmembrane helix</keyword>
<evidence type="ECO:0000256" key="2">
    <source>
        <dbReference type="ARBA" id="ARBA00022692"/>
    </source>
</evidence>
<dbReference type="SUPFAM" id="SSF103473">
    <property type="entry name" value="MFS general substrate transporter"/>
    <property type="match status" value="2"/>
</dbReference>
<evidence type="ECO:0000256" key="4">
    <source>
        <dbReference type="ARBA" id="ARBA00023136"/>
    </source>
</evidence>
<gene>
    <name evidence="7" type="ORF">EV356DRAFT_507658</name>
</gene>
<comment type="subcellular location">
    <subcellularLocation>
        <location evidence="1">Membrane</location>
        <topology evidence="1">Multi-pass membrane protein</topology>
    </subcellularLocation>
</comment>
<feature type="transmembrane region" description="Helical" evidence="6">
    <location>
        <begin position="99"/>
        <end position="118"/>
    </location>
</feature>
<feature type="transmembrane region" description="Helical" evidence="6">
    <location>
        <begin position="39"/>
        <end position="65"/>
    </location>
</feature>
<keyword evidence="2 6" id="KW-0812">Transmembrane</keyword>
<feature type="transmembrane region" description="Helical" evidence="6">
    <location>
        <begin position="328"/>
        <end position="349"/>
    </location>
</feature>
<feature type="transmembrane region" description="Helical" evidence="6">
    <location>
        <begin position="288"/>
        <end position="308"/>
    </location>
</feature>
<dbReference type="GO" id="GO:0016020">
    <property type="term" value="C:membrane"/>
    <property type="evidence" value="ECO:0007669"/>
    <property type="project" value="UniProtKB-SubCell"/>
</dbReference>
<feature type="transmembrane region" description="Helical" evidence="6">
    <location>
        <begin position="229"/>
        <end position="249"/>
    </location>
</feature>
<keyword evidence="4 6" id="KW-0472">Membrane</keyword>
<dbReference type="Gene3D" id="1.20.1250.20">
    <property type="entry name" value="MFS general substrate transporter like domains"/>
    <property type="match status" value="1"/>
</dbReference>
<evidence type="ECO:0000256" key="5">
    <source>
        <dbReference type="SAM" id="MobiDB-lite"/>
    </source>
</evidence>
<reference evidence="7" key="1">
    <citation type="journal article" date="2020" name="Stud. Mycol.">
        <title>101 Dothideomycetes genomes: a test case for predicting lifestyles and emergence of pathogens.</title>
        <authorList>
            <person name="Haridas S."/>
            <person name="Albert R."/>
            <person name="Binder M."/>
            <person name="Bloem J."/>
            <person name="Labutti K."/>
            <person name="Salamov A."/>
            <person name="Andreopoulos B."/>
            <person name="Baker S."/>
            <person name="Barry K."/>
            <person name="Bills G."/>
            <person name="Bluhm B."/>
            <person name="Cannon C."/>
            <person name="Castanera R."/>
            <person name="Culley D."/>
            <person name="Daum C."/>
            <person name="Ezra D."/>
            <person name="Gonzalez J."/>
            <person name="Henrissat B."/>
            <person name="Kuo A."/>
            <person name="Liang C."/>
            <person name="Lipzen A."/>
            <person name="Lutzoni F."/>
            <person name="Magnuson J."/>
            <person name="Mondo S."/>
            <person name="Nolan M."/>
            <person name="Ohm R."/>
            <person name="Pangilinan J."/>
            <person name="Park H.-J."/>
            <person name="Ramirez L."/>
            <person name="Alfaro M."/>
            <person name="Sun H."/>
            <person name="Tritt A."/>
            <person name="Yoshinaga Y."/>
            <person name="Zwiers L.-H."/>
            <person name="Turgeon B."/>
            <person name="Goodwin S."/>
            <person name="Spatafora J."/>
            <person name="Crous P."/>
            <person name="Grigoriev I."/>
        </authorList>
    </citation>
    <scope>NUCLEOTIDE SEQUENCE</scope>
    <source>
        <strain evidence="7">Tuck. ex Michener</strain>
    </source>
</reference>
<dbReference type="EMBL" id="ML991830">
    <property type="protein sequence ID" value="KAF2231179.1"/>
    <property type="molecule type" value="Genomic_DNA"/>
</dbReference>
<dbReference type="GO" id="GO:0022857">
    <property type="term" value="F:transmembrane transporter activity"/>
    <property type="evidence" value="ECO:0007669"/>
    <property type="project" value="InterPro"/>
</dbReference>
<evidence type="ECO:0000313" key="7">
    <source>
        <dbReference type="EMBL" id="KAF2231179.1"/>
    </source>
</evidence>
<dbReference type="InterPro" id="IPR036259">
    <property type="entry name" value="MFS_trans_sf"/>
</dbReference>
<dbReference type="InterPro" id="IPR011701">
    <property type="entry name" value="MFS"/>
</dbReference>
<dbReference type="AlphaFoldDB" id="A0A6A6GZV8"/>
<accession>A0A6A6GZV8</accession>
<keyword evidence="8" id="KW-1185">Reference proteome</keyword>
<feature type="transmembrane region" description="Helical" evidence="6">
    <location>
        <begin position="473"/>
        <end position="500"/>
    </location>
</feature>
<evidence type="ECO:0000256" key="1">
    <source>
        <dbReference type="ARBA" id="ARBA00004141"/>
    </source>
</evidence>
<evidence type="ECO:0000313" key="8">
    <source>
        <dbReference type="Proteomes" id="UP000800092"/>
    </source>
</evidence>
<feature type="transmembrane region" description="Helical" evidence="6">
    <location>
        <begin position="506"/>
        <end position="525"/>
    </location>
</feature>
<name>A0A6A6GZV8_VIRVR</name>
<feature type="compositionally biased region" description="Low complexity" evidence="5">
    <location>
        <begin position="12"/>
        <end position="21"/>
    </location>
</feature>
<feature type="transmembrane region" description="Helical" evidence="6">
    <location>
        <begin position="156"/>
        <end position="183"/>
    </location>
</feature>
<dbReference type="Proteomes" id="UP000800092">
    <property type="component" value="Unassembled WGS sequence"/>
</dbReference>
<organism evidence="7 8">
    <name type="scientific">Viridothelium virens</name>
    <name type="common">Speckled blister lichen</name>
    <name type="synonym">Trypethelium virens</name>
    <dbReference type="NCBI Taxonomy" id="1048519"/>
    <lineage>
        <taxon>Eukaryota</taxon>
        <taxon>Fungi</taxon>
        <taxon>Dikarya</taxon>
        <taxon>Ascomycota</taxon>
        <taxon>Pezizomycotina</taxon>
        <taxon>Dothideomycetes</taxon>
        <taxon>Dothideomycetes incertae sedis</taxon>
        <taxon>Trypetheliales</taxon>
        <taxon>Trypetheliaceae</taxon>
        <taxon>Viridothelium</taxon>
    </lineage>
</organism>
<proteinExistence type="predicted"/>
<feature type="transmembrane region" description="Helical" evidence="6">
    <location>
        <begin position="195"/>
        <end position="217"/>
    </location>
</feature>
<evidence type="ECO:0000256" key="6">
    <source>
        <dbReference type="SAM" id="Phobius"/>
    </source>
</evidence>
<evidence type="ECO:0000256" key="3">
    <source>
        <dbReference type="ARBA" id="ARBA00022989"/>
    </source>
</evidence>
<dbReference type="OrthoDB" id="5204190at2759"/>
<feature type="transmembrane region" description="Helical" evidence="6">
    <location>
        <begin position="415"/>
        <end position="434"/>
    </location>
</feature>
<dbReference type="PANTHER" id="PTHR23507:SF13">
    <property type="entry name" value="MFS GENERAL SUBSTRATE TRANSPORTER"/>
    <property type="match status" value="1"/>
</dbReference>
<feature type="region of interest" description="Disordered" evidence="5">
    <location>
        <begin position="373"/>
        <end position="403"/>
    </location>
</feature>
<dbReference type="Pfam" id="PF07690">
    <property type="entry name" value="MFS_1"/>
    <property type="match status" value="1"/>
</dbReference>
<feature type="compositionally biased region" description="Basic and acidic residues" evidence="5">
    <location>
        <begin position="1"/>
        <end position="11"/>
    </location>
</feature>